<gene>
    <name evidence="3" type="ORF">F0562_024359</name>
</gene>
<proteinExistence type="predicted"/>
<sequence>MVRYVETWPFQYKEGAKTRIINKFSSPPTTDIDTKVPSKPTNHSKYTSRCTRPRCGGCHLHMVCRSKDKTKGTHKLNSRDVVLSHQLVSWRAGDKGGRLNFAGISASWVLDHLSSECLNYEEEDQSDDMVESSCVEEEIELDQETLLELDLMIVMMILVFVMRGLYGIRSLLCFALR</sequence>
<keyword evidence="2" id="KW-0472">Membrane</keyword>
<dbReference type="AlphaFoldDB" id="A0A5J5BFV5"/>
<evidence type="ECO:0000256" key="2">
    <source>
        <dbReference type="SAM" id="Phobius"/>
    </source>
</evidence>
<keyword evidence="4" id="KW-1185">Reference proteome</keyword>
<dbReference type="EMBL" id="CM018036">
    <property type="protein sequence ID" value="KAA8540722.1"/>
    <property type="molecule type" value="Genomic_DNA"/>
</dbReference>
<dbReference type="PANTHER" id="PTHR34278">
    <property type="entry name" value="PROTEIN THI031, PUTATIVE-RELATED"/>
    <property type="match status" value="1"/>
</dbReference>
<feature type="transmembrane region" description="Helical" evidence="2">
    <location>
        <begin position="151"/>
        <end position="176"/>
    </location>
</feature>
<accession>A0A5J5BFV5</accession>
<evidence type="ECO:0000313" key="3">
    <source>
        <dbReference type="EMBL" id="KAA8540722.1"/>
    </source>
</evidence>
<evidence type="ECO:0000313" key="4">
    <source>
        <dbReference type="Proteomes" id="UP000325577"/>
    </source>
</evidence>
<feature type="region of interest" description="Disordered" evidence="1">
    <location>
        <begin position="24"/>
        <end position="46"/>
    </location>
</feature>
<reference evidence="3 4" key="1">
    <citation type="submission" date="2019-09" db="EMBL/GenBank/DDBJ databases">
        <title>A chromosome-level genome assembly of the Chinese tupelo Nyssa sinensis.</title>
        <authorList>
            <person name="Yang X."/>
            <person name="Kang M."/>
            <person name="Yang Y."/>
            <person name="Xiong H."/>
            <person name="Wang M."/>
            <person name="Zhang Z."/>
            <person name="Wang Z."/>
            <person name="Wu H."/>
            <person name="Ma T."/>
            <person name="Liu J."/>
            <person name="Xi Z."/>
        </authorList>
    </citation>
    <scope>NUCLEOTIDE SEQUENCE [LARGE SCALE GENOMIC DNA]</scope>
    <source>
        <strain evidence="3">J267</strain>
        <tissue evidence="3">Leaf</tissue>
    </source>
</reference>
<dbReference type="Proteomes" id="UP000325577">
    <property type="component" value="Linkage Group LG13"/>
</dbReference>
<keyword evidence="2" id="KW-0812">Transmembrane</keyword>
<name>A0A5J5BFV5_9ASTE</name>
<evidence type="ECO:0000256" key="1">
    <source>
        <dbReference type="SAM" id="MobiDB-lite"/>
    </source>
</evidence>
<dbReference type="OrthoDB" id="663108at2759"/>
<protein>
    <submittedName>
        <fullName evidence="3">Uncharacterized protein</fullName>
    </submittedName>
</protein>
<keyword evidence="2" id="KW-1133">Transmembrane helix</keyword>
<dbReference type="PANTHER" id="PTHR34278:SF1">
    <property type="entry name" value="PROTEIN THI031, PUTATIVE-RELATED"/>
    <property type="match status" value="1"/>
</dbReference>
<organism evidence="3 4">
    <name type="scientific">Nyssa sinensis</name>
    <dbReference type="NCBI Taxonomy" id="561372"/>
    <lineage>
        <taxon>Eukaryota</taxon>
        <taxon>Viridiplantae</taxon>
        <taxon>Streptophyta</taxon>
        <taxon>Embryophyta</taxon>
        <taxon>Tracheophyta</taxon>
        <taxon>Spermatophyta</taxon>
        <taxon>Magnoliopsida</taxon>
        <taxon>eudicotyledons</taxon>
        <taxon>Gunneridae</taxon>
        <taxon>Pentapetalae</taxon>
        <taxon>asterids</taxon>
        <taxon>Cornales</taxon>
        <taxon>Nyssaceae</taxon>
        <taxon>Nyssa</taxon>
    </lineage>
</organism>